<dbReference type="Gene3D" id="3.90.640.10">
    <property type="entry name" value="Actin, Chain A, domain 4"/>
    <property type="match status" value="1"/>
</dbReference>
<accession>A0A8S0VIY6</accession>
<dbReference type="InterPro" id="IPR004000">
    <property type="entry name" value="Actin"/>
</dbReference>
<dbReference type="EMBL" id="CACTIH010009325">
    <property type="protein sequence ID" value="CAA3029682.1"/>
    <property type="molecule type" value="Genomic_DNA"/>
</dbReference>
<gene>
    <name evidence="2" type="ORF">OLEA9_A084186</name>
</gene>
<dbReference type="AlphaFoldDB" id="A0A8S0VIY6"/>
<organism evidence="2 3">
    <name type="scientific">Olea europaea subsp. europaea</name>
    <dbReference type="NCBI Taxonomy" id="158383"/>
    <lineage>
        <taxon>Eukaryota</taxon>
        <taxon>Viridiplantae</taxon>
        <taxon>Streptophyta</taxon>
        <taxon>Embryophyta</taxon>
        <taxon>Tracheophyta</taxon>
        <taxon>Spermatophyta</taxon>
        <taxon>Magnoliopsida</taxon>
        <taxon>eudicotyledons</taxon>
        <taxon>Gunneridae</taxon>
        <taxon>Pentapetalae</taxon>
        <taxon>asterids</taxon>
        <taxon>lamiids</taxon>
        <taxon>Lamiales</taxon>
        <taxon>Oleaceae</taxon>
        <taxon>Oleeae</taxon>
        <taxon>Olea</taxon>
    </lineage>
</organism>
<keyword evidence="3" id="KW-1185">Reference proteome</keyword>
<evidence type="ECO:0000313" key="2">
    <source>
        <dbReference type="EMBL" id="CAA3029682.1"/>
    </source>
</evidence>
<dbReference type="PANTHER" id="PTHR11937">
    <property type="entry name" value="ACTIN"/>
    <property type="match status" value="1"/>
</dbReference>
<name>A0A8S0VIY6_OLEEU</name>
<dbReference type="Gene3D" id="3.30.420.40">
    <property type="match status" value="1"/>
</dbReference>
<dbReference type="Gramene" id="OE9A084186T1">
    <property type="protein sequence ID" value="OE9A084186C1"/>
    <property type="gene ID" value="OE9A084186"/>
</dbReference>
<feature type="region of interest" description="Disordered" evidence="1">
    <location>
        <begin position="175"/>
        <end position="198"/>
    </location>
</feature>
<proteinExistence type="predicted"/>
<protein>
    <recommendedName>
        <fullName evidence="4">Actin</fullName>
    </recommendedName>
</protein>
<evidence type="ECO:0000313" key="3">
    <source>
        <dbReference type="Proteomes" id="UP000594638"/>
    </source>
</evidence>
<dbReference type="Proteomes" id="UP000594638">
    <property type="component" value="Unassembled WGS sequence"/>
</dbReference>
<evidence type="ECO:0000256" key="1">
    <source>
        <dbReference type="SAM" id="MobiDB-lite"/>
    </source>
</evidence>
<comment type="caution">
    <text evidence="2">The sequence shown here is derived from an EMBL/GenBank/DDBJ whole genome shotgun (WGS) entry which is preliminary data.</text>
</comment>
<reference evidence="2 3" key="1">
    <citation type="submission" date="2019-12" db="EMBL/GenBank/DDBJ databases">
        <authorList>
            <person name="Alioto T."/>
            <person name="Alioto T."/>
            <person name="Gomez Garrido J."/>
        </authorList>
    </citation>
    <scope>NUCLEOTIDE SEQUENCE [LARGE SCALE GENOMIC DNA]</scope>
</reference>
<evidence type="ECO:0008006" key="4">
    <source>
        <dbReference type="Google" id="ProtNLM"/>
    </source>
</evidence>
<dbReference type="InterPro" id="IPR043129">
    <property type="entry name" value="ATPase_NBD"/>
</dbReference>
<dbReference type="SUPFAM" id="SSF53067">
    <property type="entry name" value="Actin-like ATPase domain"/>
    <property type="match status" value="2"/>
</dbReference>
<sequence>MIGTTNMFVFNVAFSFGFDRWRNCSFGRSPHKWQRARFAGDDAPRAVFHSIVGRPSHTSMMVGMRQKYAYVQDEAALIYSTPLIMRNIQFSSEEPLYSKQIVIRRLRLCLKPSTSLPCIVMDFGDGVSHTVPIYDGYALPHAILQRDLLEIVTDMEEKLAYITLDFEQEMETSKMNSSVEKNSELSDGQEITLGNEHF</sequence>